<accession>A0A8W7PPW2</accession>
<dbReference type="AlphaFoldDB" id="A0A8W7PPW2"/>
<organism evidence="2">
    <name type="scientific">Anopheles coluzzii</name>
    <name type="common">African malaria mosquito</name>
    <dbReference type="NCBI Taxonomy" id="1518534"/>
    <lineage>
        <taxon>Eukaryota</taxon>
        <taxon>Metazoa</taxon>
        <taxon>Ecdysozoa</taxon>
        <taxon>Arthropoda</taxon>
        <taxon>Hexapoda</taxon>
        <taxon>Insecta</taxon>
        <taxon>Pterygota</taxon>
        <taxon>Neoptera</taxon>
        <taxon>Endopterygota</taxon>
        <taxon>Diptera</taxon>
        <taxon>Nematocera</taxon>
        <taxon>Culicoidea</taxon>
        <taxon>Culicidae</taxon>
        <taxon>Anophelinae</taxon>
        <taxon>Anopheles</taxon>
    </lineage>
</organism>
<evidence type="ECO:0000313" key="2">
    <source>
        <dbReference type="EnsemblMetazoa" id="ACOM035629-PA.1"/>
    </source>
</evidence>
<feature type="transmembrane region" description="Helical" evidence="1">
    <location>
        <begin position="80"/>
        <end position="100"/>
    </location>
</feature>
<dbReference type="EnsemblMetazoa" id="ACOM035629-RA">
    <property type="protein sequence ID" value="ACOM035629-PA.1"/>
    <property type="gene ID" value="ACOM035629"/>
</dbReference>
<evidence type="ECO:0000256" key="1">
    <source>
        <dbReference type="SAM" id="Phobius"/>
    </source>
</evidence>
<name>A0A8W7PPW2_ANOCL</name>
<keyword evidence="1" id="KW-0472">Membrane</keyword>
<dbReference type="Proteomes" id="UP000075882">
    <property type="component" value="Unassembled WGS sequence"/>
</dbReference>
<reference evidence="2" key="1">
    <citation type="submission" date="2022-08" db="UniProtKB">
        <authorList>
            <consortium name="EnsemblMetazoa"/>
        </authorList>
    </citation>
    <scope>IDENTIFICATION</scope>
</reference>
<feature type="transmembrane region" description="Helical" evidence="1">
    <location>
        <begin position="38"/>
        <end position="59"/>
    </location>
</feature>
<protein>
    <submittedName>
        <fullName evidence="2">Uncharacterized protein</fullName>
    </submittedName>
</protein>
<sequence>MLNQLQTTYQDSGDGSSSRCWWPLVVHSSNSPPDEGTIFTAAGMMASGVGGAGDALPIVTGRQRLRDLSDRRRCISKLSWITVNITPTLLLLLLLLLRLLRWRRPLHW</sequence>
<proteinExistence type="predicted"/>
<keyword evidence="1" id="KW-0812">Transmembrane</keyword>
<keyword evidence="1" id="KW-1133">Transmembrane helix</keyword>